<dbReference type="GeneID" id="59352672"/>
<evidence type="ECO:0000256" key="8">
    <source>
        <dbReference type="ARBA" id="ARBA00022833"/>
    </source>
</evidence>
<keyword evidence="11" id="KW-1185">Reference proteome</keyword>
<keyword evidence="6" id="KW-0863">Zinc-finger</keyword>
<feature type="domain" description="RING-type" evidence="9">
    <location>
        <begin position="20"/>
        <end position="291"/>
    </location>
</feature>
<evidence type="ECO:0000256" key="7">
    <source>
        <dbReference type="ARBA" id="ARBA00022786"/>
    </source>
</evidence>
<dbReference type="SUPFAM" id="SSF57850">
    <property type="entry name" value="RING/U-box"/>
    <property type="match status" value="2"/>
</dbReference>
<dbReference type="EMBL" id="JACAZF010000016">
    <property type="protein sequence ID" value="KAF7289983.1"/>
    <property type="molecule type" value="Genomic_DNA"/>
</dbReference>
<comment type="caution">
    <text evidence="10">The sequence shown here is derived from an EMBL/GenBank/DDBJ whole genome shotgun (WGS) entry which is preliminary data.</text>
</comment>
<organism evidence="10 11">
    <name type="scientific">Mycena indigotica</name>
    <dbReference type="NCBI Taxonomy" id="2126181"/>
    <lineage>
        <taxon>Eukaryota</taxon>
        <taxon>Fungi</taxon>
        <taxon>Dikarya</taxon>
        <taxon>Basidiomycota</taxon>
        <taxon>Agaricomycotina</taxon>
        <taxon>Agaricomycetes</taxon>
        <taxon>Agaricomycetidae</taxon>
        <taxon>Agaricales</taxon>
        <taxon>Marasmiineae</taxon>
        <taxon>Mycenaceae</taxon>
        <taxon>Mycena</taxon>
    </lineage>
</organism>
<evidence type="ECO:0000313" key="10">
    <source>
        <dbReference type="EMBL" id="KAF7289983.1"/>
    </source>
</evidence>
<dbReference type="SMART" id="SM00647">
    <property type="entry name" value="IBR"/>
    <property type="match status" value="2"/>
</dbReference>
<dbReference type="Gene3D" id="1.20.120.1750">
    <property type="match status" value="1"/>
</dbReference>
<evidence type="ECO:0000256" key="1">
    <source>
        <dbReference type="ARBA" id="ARBA00001798"/>
    </source>
</evidence>
<keyword evidence="7" id="KW-0833">Ubl conjugation pathway</keyword>
<dbReference type="GO" id="GO:0016567">
    <property type="term" value="P:protein ubiquitination"/>
    <property type="evidence" value="ECO:0007669"/>
    <property type="project" value="InterPro"/>
</dbReference>
<evidence type="ECO:0000256" key="3">
    <source>
        <dbReference type="ARBA" id="ARBA00022679"/>
    </source>
</evidence>
<keyword evidence="3 10" id="KW-0808">Transferase</keyword>
<dbReference type="Proteomes" id="UP000636479">
    <property type="component" value="Unassembled WGS sequence"/>
</dbReference>
<evidence type="ECO:0000313" key="11">
    <source>
        <dbReference type="Proteomes" id="UP000636479"/>
    </source>
</evidence>
<comment type="catalytic activity">
    <reaction evidence="1">
        <text>[E2 ubiquitin-conjugating enzyme]-S-ubiquitinyl-L-cysteine + [acceptor protein]-L-lysine = [E2 ubiquitin-conjugating enzyme]-L-cysteine + [acceptor protein]-N(6)-ubiquitinyl-L-lysine.</text>
        <dbReference type="EC" id="2.3.2.31"/>
    </reaction>
</comment>
<dbReference type="InterPro" id="IPR044066">
    <property type="entry name" value="TRIAD_supradom"/>
</dbReference>
<dbReference type="AlphaFoldDB" id="A0A8H6VTX8"/>
<evidence type="ECO:0000256" key="5">
    <source>
        <dbReference type="ARBA" id="ARBA00022737"/>
    </source>
</evidence>
<accession>A0A8H6VTX8</accession>
<dbReference type="GO" id="GO:0061630">
    <property type="term" value="F:ubiquitin protein ligase activity"/>
    <property type="evidence" value="ECO:0007669"/>
    <property type="project" value="UniProtKB-EC"/>
</dbReference>
<name>A0A8H6VTX8_9AGAR</name>
<dbReference type="Pfam" id="PF01485">
    <property type="entry name" value="IBR"/>
    <property type="match status" value="1"/>
</dbReference>
<keyword evidence="4" id="KW-0479">Metal-binding</keyword>
<dbReference type="InterPro" id="IPR002867">
    <property type="entry name" value="IBR_dom"/>
</dbReference>
<dbReference type="PANTHER" id="PTHR11685">
    <property type="entry name" value="RBR FAMILY RING FINGER AND IBR DOMAIN-CONTAINING"/>
    <property type="match status" value="1"/>
</dbReference>
<dbReference type="PROSITE" id="PS51873">
    <property type="entry name" value="TRIAD"/>
    <property type="match status" value="1"/>
</dbReference>
<dbReference type="EC" id="2.3.2.31" evidence="2"/>
<dbReference type="InterPro" id="IPR031127">
    <property type="entry name" value="E3_UB_ligase_RBR"/>
</dbReference>
<dbReference type="RefSeq" id="XP_037213712.1">
    <property type="nucleotide sequence ID" value="XM_037370156.1"/>
</dbReference>
<dbReference type="GO" id="GO:0008270">
    <property type="term" value="F:zinc ion binding"/>
    <property type="evidence" value="ECO:0007669"/>
    <property type="project" value="UniProtKB-KW"/>
</dbReference>
<evidence type="ECO:0000256" key="6">
    <source>
        <dbReference type="ARBA" id="ARBA00022771"/>
    </source>
</evidence>
<dbReference type="OrthoDB" id="9977870at2759"/>
<proteinExistence type="predicted"/>
<gene>
    <name evidence="10" type="ORF">MIND_01373600</name>
</gene>
<evidence type="ECO:0000256" key="2">
    <source>
        <dbReference type="ARBA" id="ARBA00012251"/>
    </source>
</evidence>
<sequence length="299" mass="33262">MLYSDRLIAELSDDSDDSEVITPIPIEGSSLRPPQRPSSHGIQFETCKHVFCGACLAQAIYHALNFAFDPANYGTILEELPLAAQGMEPEFPICCPQCRGRAGEQAPEISDRIAQLVLGPGNMEEWSHQRYLSKLNLIYCPHKNCGEQFDADDVDACLIVAWPFSHEASKIAPAPTSSGVQHALTLAQCPRCGASLCKSCKSVWHEKLTCEAYQALPLNERAPEDIAFTDLAQQEKWRRCPKCSAMVELKSGCNHITCVCKHHFCYQCGADFEHTNGRYRCTGGRGCEVWKEQNLLDHK</sequence>
<dbReference type="Pfam" id="PF22191">
    <property type="entry name" value="IBR_1"/>
    <property type="match status" value="1"/>
</dbReference>
<evidence type="ECO:0000259" key="9">
    <source>
        <dbReference type="PROSITE" id="PS51873"/>
    </source>
</evidence>
<keyword evidence="5" id="KW-0677">Repeat</keyword>
<reference evidence="10" key="1">
    <citation type="submission" date="2020-05" db="EMBL/GenBank/DDBJ databases">
        <title>Mycena genomes resolve the evolution of fungal bioluminescence.</title>
        <authorList>
            <person name="Tsai I.J."/>
        </authorList>
    </citation>
    <scope>NUCLEOTIDE SEQUENCE</scope>
    <source>
        <strain evidence="10">171206Taipei</strain>
    </source>
</reference>
<protein>
    <recommendedName>
        <fullName evidence="2">RBR-type E3 ubiquitin transferase</fullName>
        <ecNumber evidence="2">2.3.2.31</ecNumber>
    </recommendedName>
</protein>
<dbReference type="CDD" id="cd22584">
    <property type="entry name" value="Rcat_RBR_unk"/>
    <property type="match status" value="1"/>
</dbReference>
<keyword evidence="8" id="KW-0862">Zinc</keyword>
<evidence type="ECO:0000256" key="4">
    <source>
        <dbReference type="ARBA" id="ARBA00022723"/>
    </source>
</evidence>